<accession>A0A915EFQ9</accession>
<keyword evidence="1" id="KW-0812">Transmembrane</keyword>
<name>A0A915EFQ9_9BILA</name>
<organism evidence="2 3">
    <name type="scientific">Ditylenchus dipsaci</name>
    <dbReference type="NCBI Taxonomy" id="166011"/>
    <lineage>
        <taxon>Eukaryota</taxon>
        <taxon>Metazoa</taxon>
        <taxon>Ecdysozoa</taxon>
        <taxon>Nematoda</taxon>
        <taxon>Chromadorea</taxon>
        <taxon>Rhabditida</taxon>
        <taxon>Tylenchina</taxon>
        <taxon>Tylenchomorpha</taxon>
        <taxon>Sphaerularioidea</taxon>
        <taxon>Anguinidae</taxon>
        <taxon>Anguininae</taxon>
        <taxon>Ditylenchus</taxon>
    </lineage>
</organism>
<dbReference type="AlphaFoldDB" id="A0A915EFQ9"/>
<dbReference type="Pfam" id="PF10320">
    <property type="entry name" value="7TM_GPCR_Srsx"/>
    <property type="match status" value="1"/>
</dbReference>
<feature type="transmembrane region" description="Helical" evidence="1">
    <location>
        <begin position="28"/>
        <end position="50"/>
    </location>
</feature>
<feature type="transmembrane region" description="Helical" evidence="1">
    <location>
        <begin position="56"/>
        <end position="79"/>
    </location>
</feature>
<keyword evidence="2" id="KW-1185">Reference proteome</keyword>
<keyword evidence="1" id="KW-1133">Transmembrane helix</keyword>
<proteinExistence type="predicted"/>
<reference evidence="3" key="1">
    <citation type="submission" date="2022-11" db="UniProtKB">
        <authorList>
            <consortium name="WormBaseParasite"/>
        </authorList>
    </citation>
    <scope>IDENTIFICATION</scope>
</reference>
<evidence type="ECO:0000313" key="2">
    <source>
        <dbReference type="Proteomes" id="UP000887574"/>
    </source>
</evidence>
<evidence type="ECO:0000256" key="1">
    <source>
        <dbReference type="SAM" id="Phobius"/>
    </source>
</evidence>
<dbReference type="WBParaSite" id="jg5598">
    <property type="protein sequence ID" value="jg5598"/>
    <property type="gene ID" value="jg5598"/>
</dbReference>
<dbReference type="Proteomes" id="UP000887574">
    <property type="component" value="Unplaced"/>
</dbReference>
<sequence length="80" mass="9056">MIHARALCNVFLIYITVRNKSLRKTYNILLAISSFTSLLHELGFNVTIFVLSEGQILTELLTCFYAQSYAVLGVTFSYIS</sequence>
<protein>
    <submittedName>
        <fullName evidence="3">Uncharacterized protein</fullName>
    </submittedName>
</protein>
<keyword evidence="1" id="KW-0472">Membrane</keyword>
<dbReference type="InterPro" id="IPR019424">
    <property type="entry name" value="7TM_GPCR_Srsx"/>
</dbReference>
<evidence type="ECO:0000313" key="3">
    <source>
        <dbReference type="WBParaSite" id="jg5598"/>
    </source>
</evidence>